<reference evidence="1" key="1">
    <citation type="journal article" date="2020" name="New Phytol.">
        <title>Comparative genomics reveals dynamic genome evolution in host specialist ectomycorrhizal fungi.</title>
        <authorList>
            <person name="Lofgren L.A."/>
            <person name="Nguyen N.H."/>
            <person name="Vilgalys R."/>
            <person name="Ruytinx J."/>
            <person name="Liao H.L."/>
            <person name="Branco S."/>
            <person name="Kuo A."/>
            <person name="LaButti K."/>
            <person name="Lipzen A."/>
            <person name="Andreopoulos W."/>
            <person name="Pangilinan J."/>
            <person name="Riley R."/>
            <person name="Hundley H."/>
            <person name="Na H."/>
            <person name="Barry K."/>
            <person name="Grigoriev I.V."/>
            <person name="Stajich J.E."/>
            <person name="Kennedy P.G."/>
        </authorList>
    </citation>
    <scope>NUCLEOTIDE SEQUENCE</scope>
    <source>
        <strain evidence="1">DOB743</strain>
    </source>
</reference>
<protein>
    <submittedName>
        <fullName evidence="1">Uncharacterized protein</fullName>
    </submittedName>
</protein>
<name>A0A9P7CXI0_9AGAM</name>
<sequence length="109" mass="12490">MSQMLAALQFLQSASRIFLALDKQILLPHAAAKRLLPSEPSRWNRHYYHDSYVAPANKRLPSYATFRLIFSIASSSFSQVTRQPSVLTRLEEGDGENSPRRRLGVWFIL</sequence>
<evidence type="ECO:0000313" key="1">
    <source>
        <dbReference type="EMBL" id="KAG1768051.1"/>
    </source>
</evidence>
<gene>
    <name evidence="1" type="ORF">EV702DRAFT_1145575</name>
</gene>
<accession>A0A9P7CXI0</accession>
<keyword evidence="2" id="KW-1185">Reference proteome</keyword>
<dbReference type="AlphaFoldDB" id="A0A9P7CXI0"/>
<dbReference type="OrthoDB" id="10633114at2759"/>
<proteinExistence type="predicted"/>
<organism evidence="1 2">
    <name type="scientific">Suillus placidus</name>
    <dbReference type="NCBI Taxonomy" id="48579"/>
    <lineage>
        <taxon>Eukaryota</taxon>
        <taxon>Fungi</taxon>
        <taxon>Dikarya</taxon>
        <taxon>Basidiomycota</taxon>
        <taxon>Agaricomycotina</taxon>
        <taxon>Agaricomycetes</taxon>
        <taxon>Agaricomycetidae</taxon>
        <taxon>Boletales</taxon>
        <taxon>Suillineae</taxon>
        <taxon>Suillaceae</taxon>
        <taxon>Suillus</taxon>
    </lineage>
</organism>
<evidence type="ECO:0000313" key="2">
    <source>
        <dbReference type="Proteomes" id="UP000714275"/>
    </source>
</evidence>
<comment type="caution">
    <text evidence="1">The sequence shown here is derived from an EMBL/GenBank/DDBJ whole genome shotgun (WGS) entry which is preliminary data.</text>
</comment>
<dbReference type="Proteomes" id="UP000714275">
    <property type="component" value="Unassembled WGS sequence"/>
</dbReference>
<dbReference type="EMBL" id="JABBWD010000082">
    <property type="protein sequence ID" value="KAG1768051.1"/>
    <property type="molecule type" value="Genomic_DNA"/>
</dbReference>